<comment type="subcellular location">
    <subcellularLocation>
        <location evidence="1">Cell inner membrane</location>
    </subcellularLocation>
</comment>
<gene>
    <name evidence="7" type="ORF">E6Q51_00190</name>
</gene>
<organism evidence="7 8">
    <name type="scientific">Methylophilus methylotrophus</name>
    <name type="common">Bacterium W3A1</name>
    <dbReference type="NCBI Taxonomy" id="17"/>
    <lineage>
        <taxon>Bacteria</taxon>
        <taxon>Pseudomonadati</taxon>
        <taxon>Pseudomonadota</taxon>
        <taxon>Betaproteobacteria</taxon>
        <taxon>Nitrosomonadales</taxon>
        <taxon>Methylophilaceae</taxon>
        <taxon>Methylophilus</taxon>
    </lineage>
</organism>
<proteinExistence type="predicted"/>
<evidence type="ECO:0000256" key="6">
    <source>
        <dbReference type="ARBA" id="ARBA00023315"/>
    </source>
</evidence>
<evidence type="ECO:0000256" key="2">
    <source>
        <dbReference type="ARBA" id="ARBA00022475"/>
    </source>
</evidence>
<sequence length="289" mass="32226">MLLFFCKAIACLPLPWIHRIGACFGWLSYLIDRKSNRIALANIRQSGLTEGDVQAQRLVKSSRIEAGKAILETFFIWGSLSSKLLPLIQQVHGWAHVTEAQAQNKGLIFLTPHLGCFEITSIYYGERAPITVLYRPPKLQWLSDLVVNGREKGKVEMAPANASGVKKLLHALKAGQAIGILPDQIPRQGEGEWADFFGKPAYTMGLASKLASKTDAVVIMAFGERLPHGTGFNIHLTRIKDISTPTQLNAAIELQIAQCPAQYLWQYNRYKQRRYTLHKLSPPDKPPGQ</sequence>
<dbReference type="PANTHER" id="PTHR30606:SF10">
    <property type="entry name" value="PHOSPHATIDYLINOSITOL MANNOSIDE ACYLTRANSFERASE"/>
    <property type="match status" value="1"/>
</dbReference>
<name>A0A5C7WQC7_METME</name>
<dbReference type="PIRSF" id="PIRSF026649">
    <property type="entry name" value="MsbB"/>
    <property type="match status" value="1"/>
</dbReference>
<dbReference type="GO" id="GO:0009247">
    <property type="term" value="P:glycolipid biosynthetic process"/>
    <property type="evidence" value="ECO:0007669"/>
    <property type="project" value="UniProtKB-ARBA"/>
</dbReference>
<dbReference type="Pfam" id="PF03279">
    <property type="entry name" value="Lip_A_acyltrans"/>
    <property type="match status" value="1"/>
</dbReference>
<protein>
    <submittedName>
        <fullName evidence="7">Lysophospholipid acyltransferase family protein</fullName>
    </submittedName>
</protein>
<dbReference type="CDD" id="cd07984">
    <property type="entry name" value="LPLAT_LABLAT-like"/>
    <property type="match status" value="1"/>
</dbReference>
<keyword evidence="5" id="KW-0472">Membrane</keyword>
<dbReference type="PANTHER" id="PTHR30606">
    <property type="entry name" value="LIPID A BIOSYNTHESIS LAUROYL ACYLTRANSFERASE"/>
    <property type="match status" value="1"/>
</dbReference>
<evidence type="ECO:0000256" key="3">
    <source>
        <dbReference type="ARBA" id="ARBA00022519"/>
    </source>
</evidence>
<comment type="caution">
    <text evidence="7">The sequence shown here is derived from an EMBL/GenBank/DDBJ whole genome shotgun (WGS) entry which is preliminary data.</text>
</comment>
<reference evidence="7 8" key="1">
    <citation type="submission" date="2018-09" db="EMBL/GenBank/DDBJ databases">
        <title>Metagenome Assembled Genomes from an Advanced Water Purification Facility.</title>
        <authorList>
            <person name="Stamps B.W."/>
            <person name="Spear J.R."/>
        </authorList>
    </citation>
    <scope>NUCLEOTIDE SEQUENCE [LARGE SCALE GENOMIC DNA]</scope>
    <source>
        <strain evidence="7">Bin_42_2</strain>
    </source>
</reference>
<dbReference type="Proteomes" id="UP000321374">
    <property type="component" value="Unassembled WGS sequence"/>
</dbReference>
<accession>A0A5C7WQC7</accession>
<keyword evidence="3" id="KW-0997">Cell inner membrane</keyword>
<keyword evidence="6 7" id="KW-0012">Acyltransferase</keyword>
<keyword evidence="2" id="KW-1003">Cell membrane</keyword>
<dbReference type="AlphaFoldDB" id="A0A5C7WQC7"/>
<evidence type="ECO:0000256" key="1">
    <source>
        <dbReference type="ARBA" id="ARBA00004533"/>
    </source>
</evidence>
<evidence type="ECO:0000256" key="4">
    <source>
        <dbReference type="ARBA" id="ARBA00022679"/>
    </source>
</evidence>
<dbReference type="InterPro" id="IPR004960">
    <property type="entry name" value="LipA_acyltrans"/>
</dbReference>
<dbReference type="NCBIfam" id="NF006487">
    <property type="entry name" value="PRK08905.1"/>
    <property type="match status" value="1"/>
</dbReference>
<evidence type="ECO:0000313" key="7">
    <source>
        <dbReference type="EMBL" id="TXI38944.1"/>
    </source>
</evidence>
<dbReference type="GO" id="GO:0005886">
    <property type="term" value="C:plasma membrane"/>
    <property type="evidence" value="ECO:0007669"/>
    <property type="project" value="UniProtKB-SubCell"/>
</dbReference>
<evidence type="ECO:0000313" key="8">
    <source>
        <dbReference type="Proteomes" id="UP000321374"/>
    </source>
</evidence>
<dbReference type="EMBL" id="SSGG01000003">
    <property type="protein sequence ID" value="TXI38944.1"/>
    <property type="molecule type" value="Genomic_DNA"/>
</dbReference>
<dbReference type="GO" id="GO:0016746">
    <property type="term" value="F:acyltransferase activity"/>
    <property type="evidence" value="ECO:0007669"/>
    <property type="project" value="UniProtKB-KW"/>
</dbReference>
<evidence type="ECO:0000256" key="5">
    <source>
        <dbReference type="ARBA" id="ARBA00023136"/>
    </source>
</evidence>
<keyword evidence="4 7" id="KW-0808">Transferase</keyword>